<evidence type="ECO:0000256" key="2">
    <source>
        <dbReference type="SAM" id="Phobius"/>
    </source>
</evidence>
<reference evidence="4 5" key="1">
    <citation type="submission" date="2018-10" db="EMBL/GenBank/DDBJ databases">
        <title>Oceanobacillus sp. YLB-02 draft genome.</title>
        <authorList>
            <person name="Yu L."/>
        </authorList>
    </citation>
    <scope>NUCLEOTIDE SEQUENCE [LARGE SCALE GENOMIC DNA]</scope>
    <source>
        <strain evidence="4 5">YLB-02</strain>
    </source>
</reference>
<accession>A0A498D755</accession>
<dbReference type="InterPro" id="IPR050882">
    <property type="entry name" value="Prepilin_peptidase/N-MTase"/>
</dbReference>
<comment type="similarity">
    <text evidence="1">Belongs to the peptidase A24 family.</text>
</comment>
<proteinExistence type="inferred from homology"/>
<feature type="domain" description="Prepilin type IV endopeptidase peptidase" evidence="3">
    <location>
        <begin position="10"/>
        <end position="110"/>
    </location>
</feature>
<feature type="transmembrane region" description="Helical" evidence="2">
    <location>
        <begin position="51"/>
        <end position="70"/>
    </location>
</feature>
<keyword evidence="2" id="KW-0472">Membrane</keyword>
<dbReference type="GO" id="GO:0004190">
    <property type="term" value="F:aspartic-type endopeptidase activity"/>
    <property type="evidence" value="ECO:0007669"/>
    <property type="project" value="InterPro"/>
</dbReference>
<evidence type="ECO:0000256" key="1">
    <source>
        <dbReference type="ARBA" id="ARBA00005801"/>
    </source>
</evidence>
<dbReference type="Gene3D" id="1.20.120.1220">
    <property type="match status" value="1"/>
</dbReference>
<feature type="transmembrane region" description="Helical" evidence="2">
    <location>
        <begin position="27"/>
        <end position="45"/>
    </location>
</feature>
<keyword evidence="2" id="KW-0812">Transmembrane</keyword>
<dbReference type="EMBL" id="RCHR01000002">
    <property type="protein sequence ID" value="RLL46505.1"/>
    <property type="molecule type" value="Genomic_DNA"/>
</dbReference>
<dbReference type="GO" id="GO:0005886">
    <property type="term" value="C:plasma membrane"/>
    <property type="evidence" value="ECO:0007669"/>
    <property type="project" value="TreeGrafter"/>
</dbReference>
<dbReference type="GO" id="GO:0006465">
    <property type="term" value="P:signal peptide processing"/>
    <property type="evidence" value="ECO:0007669"/>
    <property type="project" value="TreeGrafter"/>
</dbReference>
<dbReference type="PANTHER" id="PTHR30487">
    <property type="entry name" value="TYPE 4 PREPILIN-LIKE PROTEINS LEADER PEPTIDE-PROCESSING ENZYME"/>
    <property type="match status" value="1"/>
</dbReference>
<protein>
    <submittedName>
        <fullName evidence="4">Prepilin peptidase</fullName>
    </submittedName>
</protein>
<evidence type="ECO:0000259" key="3">
    <source>
        <dbReference type="Pfam" id="PF01478"/>
    </source>
</evidence>
<sequence length="146" mass="16378">MNSIFIVIPIIIILMIATYTDIKSRLIYDWITLPGMLYFFLYQLAANTAHFASWLLGFLVLGGISFFIAWTTNSLGGGDIKLFALIGLAYGLEVGLLIYFYTYVCAVLYSMPLIIIKKFFPAKSTITSIPMAPFIALGVIVTYMFR</sequence>
<dbReference type="Proteomes" id="UP000270219">
    <property type="component" value="Unassembled WGS sequence"/>
</dbReference>
<keyword evidence="2" id="KW-1133">Transmembrane helix</keyword>
<gene>
    <name evidence="4" type="ORF">D8M04_04670</name>
</gene>
<dbReference type="RefSeq" id="WP_121521756.1">
    <property type="nucleotide sequence ID" value="NZ_RCHR01000002.1"/>
</dbReference>
<name>A0A498D755_9BACI</name>
<evidence type="ECO:0000313" key="4">
    <source>
        <dbReference type="EMBL" id="RLL46505.1"/>
    </source>
</evidence>
<comment type="caution">
    <text evidence="4">The sequence shown here is derived from an EMBL/GenBank/DDBJ whole genome shotgun (WGS) entry which is preliminary data.</text>
</comment>
<evidence type="ECO:0000313" key="5">
    <source>
        <dbReference type="Proteomes" id="UP000270219"/>
    </source>
</evidence>
<organism evidence="4 5">
    <name type="scientific">Oceanobacillus piezotolerans</name>
    <dbReference type="NCBI Taxonomy" id="2448030"/>
    <lineage>
        <taxon>Bacteria</taxon>
        <taxon>Bacillati</taxon>
        <taxon>Bacillota</taxon>
        <taxon>Bacilli</taxon>
        <taxon>Bacillales</taxon>
        <taxon>Bacillaceae</taxon>
        <taxon>Oceanobacillus</taxon>
    </lineage>
</organism>
<feature type="transmembrane region" description="Helical" evidence="2">
    <location>
        <begin position="82"/>
        <end position="104"/>
    </location>
</feature>
<dbReference type="PANTHER" id="PTHR30487:SF0">
    <property type="entry name" value="PREPILIN LEADER PEPTIDASE_N-METHYLTRANSFERASE-RELATED"/>
    <property type="match status" value="1"/>
</dbReference>
<feature type="transmembrane region" description="Helical" evidence="2">
    <location>
        <begin position="124"/>
        <end position="145"/>
    </location>
</feature>
<dbReference type="Pfam" id="PF01478">
    <property type="entry name" value="Peptidase_A24"/>
    <property type="match status" value="1"/>
</dbReference>
<dbReference type="OrthoDB" id="9789291at2"/>
<dbReference type="InterPro" id="IPR000045">
    <property type="entry name" value="Prepilin_IV_endopep_pep"/>
</dbReference>
<feature type="transmembrane region" description="Helical" evidence="2">
    <location>
        <begin position="6"/>
        <end position="22"/>
    </location>
</feature>
<keyword evidence="5" id="KW-1185">Reference proteome</keyword>
<dbReference type="AlphaFoldDB" id="A0A498D755"/>